<feature type="transmembrane region" description="Helical" evidence="1">
    <location>
        <begin position="48"/>
        <end position="69"/>
    </location>
</feature>
<feature type="transmembrane region" description="Helical" evidence="1">
    <location>
        <begin position="118"/>
        <end position="135"/>
    </location>
</feature>
<dbReference type="RefSeq" id="WP_125040332.1">
    <property type="nucleotide sequence ID" value="NZ_BHWB01000002.1"/>
</dbReference>
<dbReference type="AlphaFoldDB" id="A0A401LRH3"/>
<sequence length="145" mass="16642">MENVTIEKMEVKRFYALLIRTIVGVLLMAMAIWGVFCLDNDIPSRFMGKWFVFFNILNMIIVWRTSSILETIKKSRKLAGALDSEIYSVYNYKALSTGFYAAIISGMFLSFFGGLFNFSIRVGCLLVVAISFFSVEIRRLILYKP</sequence>
<keyword evidence="1" id="KW-0472">Membrane</keyword>
<name>A0A401LRH3_9BACE</name>
<evidence type="ECO:0000256" key="1">
    <source>
        <dbReference type="SAM" id="Phobius"/>
    </source>
</evidence>
<evidence type="ECO:0000313" key="3">
    <source>
        <dbReference type="Proteomes" id="UP000288079"/>
    </source>
</evidence>
<keyword evidence="1" id="KW-1133">Transmembrane helix</keyword>
<dbReference type="Proteomes" id="UP000288079">
    <property type="component" value="Unassembled WGS sequence"/>
</dbReference>
<protein>
    <submittedName>
        <fullName evidence="2">Uncharacterized protein</fullName>
    </submittedName>
</protein>
<dbReference type="EMBL" id="BHWB01000002">
    <property type="protein sequence ID" value="GCB34094.1"/>
    <property type="molecule type" value="Genomic_DNA"/>
</dbReference>
<reference evidence="2 3" key="1">
    <citation type="submission" date="2018-10" db="EMBL/GenBank/DDBJ databases">
        <title>Draft Genome Sequence of Bacteroides sp. KCTC 15687.</title>
        <authorList>
            <person name="Yu S.Y."/>
            <person name="Kim J.S."/>
            <person name="Oh B.S."/>
            <person name="Park S.H."/>
            <person name="Kang S.W."/>
            <person name="Park J.E."/>
            <person name="Choi S.H."/>
            <person name="Han K.I."/>
            <person name="Lee K.C."/>
            <person name="Eom M.K."/>
            <person name="Suh M.K."/>
            <person name="Lee D.H."/>
            <person name="Yoon H."/>
            <person name="Kim B."/>
            <person name="Yang S.J."/>
            <person name="Lee J.S."/>
            <person name="Lee J.H."/>
        </authorList>
    </citation>
    <scope>NUCLEOTIDE SEQUENCE [LARGE SCALE GENOMIC DNA]</scope>
    <source>
        <strain evidence="2 3">KCTC 15687</strain>
    </source>
</reference>
<evidence type="ECO:0000313" key="2">
    <source>
        <dbReference type="EMBL" id="GCB34094.1"/>
    </source>
</evidence>
<accession>A0A401LRH3</accession>
<keyword evidence="3" id="KW-1185">Reference proteome</keyword>
<gene>
    <name evidence="2" type="ORF">KGMB02408_10390</name>
</gene>
<feature type="transmembrane region" description="Helical" evidence="1">
    <location>
        <begin position="14"/>
        <end position="36"/>
    </location>
</feature>
<feature type="transmembrane region" description="Helical" evidence="1">
    <location>
        <begin position="90"/>
        <end position="112"/>
    </location>
</feature>
<dbReference type="OrthoDB" id="1050520at2"/>
<keyword evidence="1" id="KW-0812">Transmembrane</keyword>
<comment type="caution">
    <text evidence="2">The sequence shown here is derived from an EMBL/GenBank/DDBJ whole genome shotgun (WGS) entry which is preliminary data.</text>
</comment>
<proteinExistence type="predicted"/>
<organism evidence="2 3">
    <name type="scientific">Bacteroides faecalis</name>
    <dbReference type="NCBI Taxonomy" id="2447885"/>
    <lineage>
        <taxon>Bacteria</taxon>
        <taxon>Pseudomonadati</taxon>
        <taxon>Bacteroidota</taxon>
        <taxon>Bacteroidia</taxon>
        <taxon>Bacteroidales</taxon>
        <taxon>Bacteroidaceae</taxon>
        <taxon>Bacteroides</taxon>
    </lineage>
</organism>